<dbReference type="Gene3D" id="2.60.120.620">
    <property type="entry name" value="q2cbj1_9rhob like domain"/>
    <property type="match status" value="1"/>
</dbReference>
<dbReference type="Proteomes" id="UP000237144">
    <property type="component" value="Unassembled WGS sequence"/>
</dbReference>
<dbReference type="InterPro" id="IPR006620">
    <property type="entry name" value="Pro_4_hyd_alph"/>
</dbReference>
<dbReference type="FunFam" id="2.60.120.620:FF:000020">
    <property type="entry name" value="Unplaced genomic scaffold supercont2.4, whole genome shotgun sequence"/>
    <property type="match status" value="1"/>
</dbReference>
<evidence type="ECO:0000256" key="4">
    <source>
        <dbReference type="ARBA" id="ARBA00023002"/>
    </source>
</evidence>
<accession>A0A2S5B231</accession>
<evidence type="ECO:0000256" key="1">
    <source>
        <dbReference type="ARBA" id="ARBA00001961"/>
    </source>
</evidence>
<gene>
    <name evidence="7" type="ORF">BMF94_6255</name>
</gene>
<dbReference type="GO" id="GO:0005783">
    <property type="term" value="C:endoplasmic reticulum"/>
    <property type="evidence" value="ECO:0007669"/>
    <property type="project" value="TreeGrafter"/>
</dbReference>
<keyword evidence="8" id="KW-1185">Reference proteome</keyword>
<evidence type="ECO:0000256" key="3">
    <source>
        <dbReference type="ARBA" id="ARBA00022964"/>
    </source>
</evidence>
<evidence type="ECO:0000256" key="5">
    <source>
        <dbReference type="ARBA" id="ARBA00023004"/>
    </source>
</evidence>
<comment type="cofactor">
    <cofactor evidence="1">
        <name>L-ascorbate</name>
        <dbReference type="ChEBI" id="CHEBI:38290"/>
    </cofactor>
</comment>
<name>A0A2S5B231_9BASI</name>
<dbReference type="GO" id="GO:0004656">
    <property type="term" value="F:procollagen-proline 4-dioxygenase activity"/>
    <property type="evidence" value="ECO:0007669"/>
    <property type="project" value="TreeGrafter"/>
</dbReference>
<dbReference type="PANTHER" id="PTHR10869">
    <property type="entry name" value="PROLYL 4-HYDROXYLASE ALPHA SUBUNIT"/>
    <property type="match status" value="1"/>
</dbReference>
<proteinExistence type="predicted"/>
<dbReference type="SMART" id="SM00702">
    <property type="entry name" value="P4Hc"/>
    <property type="match status" value="1"/>
</dbReference>
<dbReference type="GO" id="GO:0005506">
    <property type="term" value="F:iron ion binding"/>
    <property type="evidence" value="ECO:0007669"/>
    <property type="project" value="InterPro"/>
</dbReference>
<organism evidence="7 8">
    <name type="scientific">Rhodotorula taiwanensis</name>
    <dbReference type="NCBI Taxonomy" id="741276"/>
    <lineage>
        <taxon>Eukaryota</taxon>
        <taxon>Fungi</taxon>
        <taxon>Dikarya</taxon>
        <taxon>Basidiomycota</taxon>
        <taxon>Pucciniomycotina</taxon>
        <taxon>Microbotryomycetes</taxon>
        <taxon>Sporidiobolales</taxon>
        <taxon>Sporidiobolaceae</taxon>
        <taxon>Rhodotorula</taxon>
    </lineage>
</organism>
<feature type="domain" description="Fe2OG dioxygenase" evidence="6">
    <location>
        <begin position="349"/>
        <end position="480"/>
    </location>
</feature>
<dbReference type="GO" id="GO:0031418">
    <property type="term" value="F:L-ascorbic acid binding"/>
    <property type="evidence" value="ECO:0007669"/>
    <property type="project" value="InterPro"/>
</dbReference>
<keyword evidence="4" id="KW-0560">Oxidoreductase</keyword>
<dbReference type="InterPro" id="IPR005123">
    <property type="entry name" value="Oxoglu/Fe-dep_dioxygenase_dom"/>
</dbReference>
<evidence type="ECO:0000256" key="2">
    <source>
        <dbReference type="ARBA" id="ARBA00022723"/>
    </source>
</evidence>
<keyword evidence="5" id="KW-0408">Iron</keyword>
<dbReference type="PANTHER" id="PTHR10869:SF247">
    <property type="entry name" value="FE2OG DIOXYGENASE DOMAIN-CONTAINING PROTEIN"/>
    <property type="match status" value="1"/>
</dbReference>
<protein>
    <recommendedName>
        <fullName evidence="6">Fe2OG dioxygenase domain-containing protein</fullName>
    </recommendedName>
</protein>
<dbReference type="STRING" id="741276.A0A2S5B231"/>
<dbReference type="InterPro" id="IPR044862">
    <property type="entry name" value="Pro_4_hyd_alph_FE2OG_OXY"/>
</dbReference>
<dbReference type="InterPro" id="IPR045054">
    <property type="entry name" value="P4HA-like"/>
</dbReference>
<keyword evidence="3" id="KW-0223">Dioxygenase</keyword>
<keyword evidence="2" id="KW-0479">Metal-binding</keyword>
<dbReference type="OrthoDB" id="69177at2759"/>
<comment type="caution">
    <text evidence="7">The sequence shown here is derived from an EMBL/GenBank/DDBJ whole genome shotgun (WGS) entry which is preliminary data.</text>
</comment>
<dbReference type="AlphaFoldDB" id="A0A2S5B231"/>
<evidence type="ECO:0000313" key="7">
    <source>
        <dbReference type="EMBL" id="POY70842.1"/>
    </source>
</evidence>
<dbReference type="EMBL" id="PJQD01000097">
    <property type="protein sequence ID" value="POY70842.1"/>
    <property type="molecule type" value="Genomic_DNA"/>
</dbReference>
<evidence type="ECO:0000259" key="6">
    <source>
        <dbReference type="PROSITE" id="PS51471"/>
    </source>
</evidence>
<reference evidence="7 8" key="1">
    <citation type="journal article" date="2018" name="Front. Microbiol.">
        <title>Prospects for Fungal Bioremediation of Acidic Radioactive Waste Sites: Characterization and Genome Sequence of Rhodotorula taiwanensis MD1149.</title>
        <authorList>
            <person name="Tkavc R."/>
            <person name="Matrosova V.Y."/>
            <person name="Grichenko O.E."/>
            <person name="Gostincar C."/>
            <person name="Volpe R.P."/>
            <person name="Klimenkova P."/>
            <person name="Gaidamakova E.K."/>
            <person name="Zhou C.E."/>
            <person name="Stewart B.J."/>
            <person name="Lyman M.G."/>
            <person name="Malfatti S.A."/>
            <person name="Rubinfeld B."/>
            <person name="Courtot M."/>
            <person name="Singh J."/>
            <person name="Dalgard C.L."/>
            <person name="Hamilton T."/>
            <person name="Frey K.G."/>
            <person name="Gunde-Cimerman N."/>
            <person name="Dugan L."/>
            <person name="Daly M.J."/>
        </authorList>
    </citation>
    <scope>NUCLEOTIDE SEQUENCE [LARGE SCALE GENOMIC DNA]</scope>
    <source>
        <strain evidence="7 8">MD1149</strain>
    </source>
</reference>
<sequence>MGKHGKALKKRRLEQQATRATLTLADGDVSDGEVDLVHLGGLITPAQLAVTVNTLDTLSKHTELLVNKDDAANLRPLRRAAHDFHRTSNQLAGTGNSLSSRISAALTQHRHLDALVLLAELRIRGQTPRLGSLQRWVRDLDAASRDDGSFGDSEVLRVLDAILRCTNGEPDDEEEREGGLVRGKKGQVVVRQRDWVHRTPRDGNVYAEIVAGRFPPPAERESLSSRFHLLHTVPAAERQPPNHHPALLFASAPNAIALSTSPGKAVERFDVPHVPGAFLLTDVLTQDECRSILAHAEAVGFHPDQPVDGDQSVLAHNLYWLADIPFLNTFCNRFLHLCPQLIDNRRVRGINARFRVYRYVPGAIYRPHIDGAWPASGVDPNTCEYLYDSSPKDKPQWSRLTFLIYLNDSFDGGCTTFFLPSSRPSTLNAFPIKPSQGCALVFPHGDSRGSLLHEGSPVGHGGAKYVIRTEVLYDAYDPVPEGVVGGKEGEVDEGVEA</sequence>
<evidence type="ECO:0000313" key="8">
    <source>
        <dbReference type="Proteomes" id="UP000237144"/>
    </source>
</evidence>
<dbReference type="Pfam" id="PF13640">
    <property type="entry name" value="2OG-FeII_Oxy_3"/>
    <property type="match status" value="1"/>
</dbReference>
<dbReference type="PROSITE" id="PS51471">
    <property type="entry name" value="FE2OG_OXY"/>
    <property type="match status" value="1"/>
</dbReference>